<dbReference type="VEuPathDB" id="AmoebaDB:NfTy_018190"/>
<dbReference type="SUPFAM" id="SSF49354">
    <property type="entry name" value="PapD-like"/>
    <property type="match status" value="1"/>
</dbReference>
<feature type="transmembrane region" description="Helical" evidence="2">
    <location>
        <begin position="373"/>
        <end position="392"/>
    </location>
</feature>
<evidence type="ECO:0000313" key="4">
    <source>
        <dbReference type="Proteomes" id="UP000444721"/>
    </source>
</evidence>
<gene>
    <name evidence="3" type="ORF">FDP41_011549</name>
</gene>
<dbReference type="VEuPathDB" id="AmoebaDB:FDP41_011549"/>
<keyword evidence="2" id="KW-0812">Transmembrane</keyword>
<evidence type="ECO:0000256" key="2">
    <source>
        <dbReference type="SAM" id="Phobius"/>
    </source>
</evidence>
<dbReference type="Proteomes" id="UP000444721">
    <property type="component" value="Unassembled WGS sequence"/>
</dbReference>
<feature type="region of interest" description="Disordered" evidence="1">
    <location>
        <begin position="233"/>
        <end position="270"/>
    </location>
</feature>
<dbReference type="EMBL" id="VFQX01000009">
    <property type="protein sequence ID" value="KAF0982619.1"/>
    <property type="molecule type" value="Genomic_DNA"/>
</dbReference>
<sequence length="397" mass="44520">MENDKFVCLVEPSKLEFSIISSSANSNEMSGQVLLNSVTSSASDMGAYEGFSPESVMSHTLTLFNPYSYSINFVIACNNPGHYSLKTSKGTIESKCETKIKLRIKPDFLNELVKKVRDINVEEVEQYEDIFQVKYIRSLDKKEAMRAIKSTIKVVFKPWVITTSPPSPPSNTELHIQPPSDYNQKNPIIEITESSEIENSKSNFTKPVIVENHFETSLLNAVNTKQINHFQPSRIQDSTNPQPEQSSSSTQPSTISTPPIPSVNQSSDNKQQLTIEENMESGSSIAESEDFLQLGKNKKKHSPDLYLDIPSNEMEKGKMPKSILKKKSTETLREKTSGEAESFSERVLQLFPVIGGLIILVVFAKFNRVDHDTVVNMVASYLVGLGAMYIQMRFNEQ</sequence>
<evidence type="ECO:0000256" key="1">
    <source>
        <dbReference type="SAM" id="MobiDB-lite"/>
    </source>
</evidence>
<feature type="transmembrane region" description="Helical" evidence="2">
    <location>
        <begin position="347"/>
        <end position="366"/>
    </location>
</feature>
<dbReference type="OrthoDB" id="10022288at2759"/>
<feature type="compositionally biased region" description="Low complexity" evidence="1">
    <location>
        <begin position="238"/>
        <end position="257"/>
    </location>
</feature>
<keyword evidence="4" id="KW-1185">Reference proteome</keyword>
<evidence type="ECO:0000313" key="3">
    <source>
        <dbReference type="EMBL" id="KAF0982619.1"/>
    </source>
</evidence>
<dbReference type="InterPro" id="IPR013783">
    <property type="entry name" value="Ig-like_fold"/>
</dbReference>
<protein>
    <recommendedName>
        <fullName evidence="5">MSP domain-containing protein</fullName>
    </recommendedName>
</protein>
<evidence type="ECO:0008006" key="5">
    <source>
        <dbReference type="Google" id="ProtNLM"/>
    </source>
</evidence>
<dbReference type="GeneID" id="68118764"/>
<reference evidence="3 4" key="1">
    <citation type="journal article" date="2019" name="Sci. Rep.">
        <title>Nanopore sequencing improves the draft genome of the human pathogenic amoeba Naegleria fowleri.</title>
        <authorList>
            <person name="Liechti N."/>
            <person name="Schurch N."/>
            <person name="Bruggmann R."/>
            <person name="Wittwer M."/>
        </authorList>
    </citation>
    <scope>NUCLEOTIDE SEQUENCE [LARGE SCALE GENOMIC DNA]</scope>
    <source>
        <strain evidence="3 4">ATCC 30894</strain>
    </source>
</reference>
<accession>A0A6A5CBH3</accession>
<proteinExistence type="predicted"/>
<name>A0A6A5CBH3_NAEFO</name>
<keyword evidence="2" id="KW-1133">Transmembrane helix</keyword>
<dbReference type="AlphaFoldDB" id="A0A6A5CBH3"/>
<comment type="caution">
    <text evidence="3">The sequence shown here is derived from an EMBL/GenBank/DDBJ whole genome shotgun (WGS) entry which is preliminary data.</text>
</comment>
<dbReference type="VEuPathDB" id="AmoebaDB:NF0028540"/>
<feature type="region of interest" description="Disordered" evidence="1">
    <location>
        <begin position="165"/>
        <end position="184"/>
    </location>
</feature>
<keyword evidence="2" id="KW-0472">Membrane</keyword>
<dbReference type="OMA" id="NTELHIQ"/>
<dbReference type="Gene3D" id="2.60.40.10">
    <property type="entry name" value="Immunoglobulins"/>
    <property type="match status" value="1"/>
</dbReference>
<organism evidence="3 4">
    <name type="scientific">Naegleria fowleri</name>
    <name type="common">Brain eating amoeba</name>
    <dbReference type="NCBI Taxonomy" id="5763"/>
    <lineage>
        <taxon>Eukaryota</taxon>
        <taxon>Discoba</taxon>
        <taxon>Heterolobosea</taxon>
        <taxon>Tetramitia</taxon>
        <taxon>Eutetramitia</taxon>
        <taxon>Vahlkampfiidae</taxon>
        <taxon>Naegleria</taxon>
    </lineage>
</organism>
<dbReference type="InterPro" id="IPR008962">
    <property type="entry name" value="PapD-like_sf"/>
</dbReference>
<dbReference type="RefSeq" id="XP_044567332.1">
    <property type="nucleotide sequence ID" value="XM_044701969.1"/>
</dbReference>